<feature type="domain" description="Acyl-CoA dehydrogenase/oxidase N-terminal" evidence="9">
    <location>
        <begin position="6"/>
        <end position="124"/>
    </location>
</feature>
<dbReference type="Gene3D" id="1.20.140.10">
    <property type="entry name" value="Butyryl-CoA Dehydrogenase, subunit A, domain 3"/>
    <property type="match status" value="1"/>
</dbReference>
<comment type="cofactor">
    <cofactor evidence="1 6">
        <name>FAD</name>
        <dbReference type="ChEBI" id="CHEBI:57692"/>
    </cofactor>
</comment>
<dbReference type="PANTHER" id="PTHR43292:SF3">
    <property type="entry name" value="ACYL-COA DEHYDROGENASE FADE29"/>
    <property type="match status" value="1"/>
</dbReference>
<proteinExistence type="inferred from homology"/>
<evidence type="ECO:0000256" key="6">
    <source>
        <dbReference type="RuleBase" id="RU362125"/>
    </source>
</evidence>
<comment type="similarity">
    <text evidence="2 6">Belongs to the acyl-CoA dehydrogenase family.</text>
</comment>
<keyword evidence="11" id="KW-1185">Reference proteome</keyword>
<feature type="domain" description="Acyl-CoA dehydrogenase/oxidase C-terminal" evidence="7">
    <location>
        <begin position="234"/>
        <end position="392"/>
    </location>
</feature>
<dbReference type="SUPFAM" id="SSF47203">
    <property type="entry name" value="Acyl-CoA dehydrogenase C-terminal domain-like"/>
    <property type="match status" value="1"/>
</dbReference>
<accession>A0A3D9Z1Y4</accession>
<dbReference type="Gene3D" id="1.10.540.10">
    <property type="entry name" value="Acyl-CoA dehydrogenase/oxidase, N-terminal domain"/>
    <property type="match status" value="1"/>
</dbReference>
<dbReference type="SUPFAM" id="SSF56645">
    <property type="entry name" value="Acyl-CoA dehydrogenase NM domain-like"/>
    <property type="match status" value="1"/>
</dbReference>
<evidence type="ECO:0000259" key="7">
    <source>
        <dbReference type="Pfam" id="PF00441"/>
    </source>
</evidence>
<evidence type="ECO:0000256" key="2">
    <source>
        <dbReference type="ARBA" id="ARBA00009347"/>
    </source>
</evidence>
<dbReference type="EMBL" id="QUMO01000001">
    <property type="protein sequence ID" value="REF89174.1"/>
    <property type="molecule type" value="Genomic_DNA"/>
</dbReference>
<organism evidence="10 11">
    <name type="scientific">Methylovirgula ligni</name>
    <dbReference type="NCBI Taxonomy" id="569860"/>
    <lineage>
        <taxon>Bacteria</taxon>
        <taxon>Pseudomonadati</taxon>
        <taxon>Pseudomonadota</taxon>
        <taxon>Alphaproteobacteria</taxon>
        <taxon>Hyphomicrobiales</taxon>
        <taxon>Beijerinckiaceae</taxon>
        <taxon>Methylovirgula</taxon>
    </lineage>
</organism>
<dbReference type="FunFam" id="2.40.110.10:FF:000011">
    <property type="entry name" value="Acyl-CoA dehydrogenase FadE34"/>
    <property type="match status" value="1"/>
</dbReference>
<comment type="caution">
    <text evidence="10">The sequence shown here is derived from an EMBL/GenBank/DDBJ whole genome shotgun (WGS) entry which is preliminary data.</text>
</comment>
<dbReference type="Gene3D" id="2.40.110.10">
    <property type="entry name" value="Butyryl-CoA Dehydrogenase, subunit A, domain 2"/>
    <property type="match status" value="1"/>
</dbReference>
<dbReference type="Proteomes" id="UP000256900">
    <property type="component" value="Unassembled WGS sequence"/>
</dbReference>
<dbReference type="InterPro" id="IPR037069">
    <property type="entry name" value="AcylCoA_DH/ox_N_sf"/>
</dbReference>
<protein>
    <submittedName>
        <fullName evidence="10">Alkylation response protein AidB-like acyl-CoA dehydrogenase</fullName>
    </submittedName>
</protein>
<dbReference type="PANTHER" id="PTHR43292">
    <property type="entry name" value="ACYL-COA DEHYDROGENASE"/>
    <property type="match status" value="1"/>
</dbReference>
<evidence type="ECO:0000256" key="1">
    <source>
        <dbReference type="ARBA" id="ARBA00001974"/>
    </source>
</evidence>
<sequence>MDFQFTPAEEEFRREVRNWLYANLPDGWGPRSQEPLEEESWAKFRLDWERKLYQGGWSGIHWPKQYGGRGATLVEQAIFMEESARINAPEGLNLMGRYLAAPVLIKHGTEAQRQRFLPSILRAEEVWCQGFSEPNAGSDLASVRTTARRDGGDFIVNGQKIWTTMAQHAQWQLLLVRTDPEAPKHKGLSFLLLDMKTPGVTVKPLVRLTGRAGFSEVFYDDVRIPGENLVGGLNEGWRIAMTTLAFERGPEEALARQVRFKRQVLEMVEIASRCRRNGCPAIEDGAIRQKLAQIYIDVEAMRLNLLRAFSRVLQGKDPGPEATFTKLYWSHMYQRLTELALEIEGPAANYVRDDPHAIDDGSFQAEFLLSRSATIYSGTSEIQRNIIAERVLGLPR</sequence>
<dbReference type="InterPro" id="IPR013786">
    <property type="entry name" value="AcylCoA_DH/ox_N"/>
</dbReference>
<dbReference type="InterPro" id="IPR006091">
    <property type="entry name" value="Acyl-CoA_Oxase/DH_mid-dom"/>
</dbReference>
<evidence type="ECO:0000259" key="8">
    <source>
        <dbReference type="Pfam" id="PF02770"/>
    </source>
</evidence>
<dbReference type="AlphaFoldDB" id="A0A3D9Z1Y4"/>
<gene>
    <name evidence="10" type="ORF">DES32_0389</name>
</gene>
<name>A0A3D9Z1Y4_9HYPH</name>
<evidence type="ECO:0000256" key="5">
    <source>
        <dbReference type="ARBA" id="ARBA00023002"/>
    </source>
</evidence>
<reference evidence="10 11" key="1">
    <citation type="submission" date="2018-08" db="EMBL/GenBank/DDBJ databases">
        <title>Genomic Encyclopedia of Type Strains, Phase IV (KMG-IV): sequencing the most valuable type-strain genomes for metagenomic binning, comparative biology and taxonomic classification.</title>
        <authorList>
            <person name="Goeker M."/>
        </authorList>
    </citation>
    <scope>NUCLEOTIDE SEQUENCE [LARGE SCALE GENOMIC DNA]</scope>
    <source>
        <strain evidence="10 11">BW863</strain>
    </source>
</reference>
<keyword evidence="4 6" id="KW-0274">FAD</keyword>
<dbReference type="InterPro" id="IPR036250">
    <property type="entry name" value="AcylCo_DH-like_C"/>
</dbReference>
<dbReference type="Pfam" id="PF00441">
    <property type="entry name" value="Acyl-CoA_dh_1"/>
    <property type="match status" value="1"/>
</dbReference>
<dbReference type="GO" id="GO:0016627">
    <property type="term" value="F:oxidoreductase activity, acting on the CH-CH group of donors"/>
    <property type="evidence" value="ECO:0007669"/>
    <property type="project" value="InterPro"/>
</dbReference>
<evidence type="ECO:0000256" key="4">
    <source>
        <dbReference type="ARBA" id="ARBA00022827"/>
    </source>
</evidence>
<dbReference type="InterPro" id="IPR009100">
    <property type="entry name" value="AcylCoA_DH/oxidase_NM_dom_sf"/>
</dbReference>
<dbReference type="InterPro" id="IPR009075">
    <property type="entry name" value="AcylCo_DH/oxidase_C"/>
</dbReference>
<dbReference type="InterPro" id="IPR052161">
    <property type="entry name" value="Mycobact_Acyl-CoA_DH"/>
</dbReference>
<keyword evidence="3 6" id="KW-0285">Flavoprotein</keyword>
<dbReference type="Pfam" id="PF02770">
    <property type="entry name" value="Acyl-CoA_dh_M"/>
    <property type="match status" value="1"/>
</dbReference>
<evidence type="ECO:0000313" key="11">
    <source>
        <dbReference type="Proteomes" id="UP000256900"/>
    </source>
</evidence>
<dbReference type="Pfam" id="PF02771">
    <property type="entry name" value="Acyl-CoA_dh_N"/>
    <property type="match status" value="1"/>
</dbReference>
<dbReference type="GO" id="GO:0050660">
    <property type="term" value="F:flavin adenine dinucleotide binding"/>
    <property type="evidence" value="ECO:0007669"/>
    <property type="project" value="InterPro"/>
</dbReference>
<feature type="domain" description="Acyl-CoA oxidase/dehydrogenase middle" evidence="8">
    <location>
        <begin position="128"/>
        <end position="222"/>
    </location>
</feature>
<dbReference type="GO" id="GO:0005886">
    <property type="term" value="C:plasma membrane"/>
    <property type="evidence" value="ECO:0007669"/>
    <property type="project" value="TreeGrafter"/>
</dbReference>
<evidence type="ECO:0000256" key="3">
    <source>
        <dbReference type="ARBA" id="ARBA00022630"/>
    </source>
</evidence>
<dbReference type="OrthoDB" id="9775090at2"/>
<keyword evidence="5 6" id="KW-0560">Oxidoreductase</keyword>
<dbReference type="RefSeq" id="WP_115834981.1">
    <property type="nucleotide sequence ID" value="NZ_CP025086.1"/>
</dbReference>
<evidence type="ECO:0000313" key="10">
    <source>
        <dbReference type="EMBL" id="REF89174.1"/>
    </source>
</evidence>
<dbReference type="InterPro" id="IPR046373">
    <property type="entry name" value="Acyl-CoA_Oxase/DH_mid-dom_sf"/>
</dbReference>
<evidence type="ECO:0000259" key="9">
    <source>
        <dbReference type="Pfam" id="PF02771"/>
    </source>
</evidence>